<dbReference type="InterPro" id="IPR011990">
    <property type="entry name" value="TPR-like_helical_dom_sf"/>
</dbReference>
<evidence type="ECO:0000256" key="6">
    <source>
        <dbReference type="PROSITE-ProRule" id="PRU00339"/>
    </source>
</evidence>
<dbReference type="EMBL" id="AJIL01000029">
    <property type="protein sequence ID" value="KNF01439.1"/>
    <property type="molecule type" value="Genomic_DNA"/>
</dbReference>
<feature type="compositionally biased region" description="Polar residues" evidence="8">
    <location>
        <begin position="91"/>
        <end position="100"/>
    </location>
</feature>
<feature type="compositionally biased region" description="Polar residues" evidence="8">
    <location>
        <begin position="348"/>
        <end position="362"/>
    </location>
</feature>
<dbReference type="PROSITE" id="PS50005">
    <property type="entry name" value="TPR"/>
    <property type="match status" value="3"/>
</dbReference>
<feature type="region of interest" description="Disordered" evidence="8">
    <location>
        <begin position="147"/>
        <end position="168"/>
    </location>
</feature>
<keyword evidence="5 6" id="KW-0802">TPR repeat</keyword>
<dbReference type="OrthoDB" id="10006023at2759"/>
<keyword evidence="7" id="KW-0175">Coiled coil</keyword>
<dbReference type="SUPFAM" id="SSF48452">
    <property type="entry name" value="TPR-like"/>
    <property type="match status" value="1"/>
</dbReference>
<dbReference type="InterPro" id="IPR024111">
    <property type="entry name" value="PEX5/PEX5L"/>
</dbReference>
<dbReference type="PROSITE" id="PS50293">
    <property type="entry name" value="TPR_REGION"/>
    <property type="match status" value="1"/>
</dbReference>
<evidence type="ECO:0000256" key="1">
    <source>
        <dbReference type="ARBA" id="ARBA00004496"/>
    </source>
</evidence>
<feature type="region of interest" description="Disordered" evidence="8">
    <location>
        <begin position="89"/>
        <end position="129"/>
    </location>
</feature>
<evidence type="ECO:0000313" key="10">
    <source>
        <dbReference type="Proteomes" id="UP000054564"/>
    </source>
</evidence>
<dbReference type="PANTHER" id="PTHR10130:SF9">
    <property type="entry name" value="PEROXISOMAL TARGETING SIGNAL RECEPTOR"/>
    <property type="match status" value="1"/>
</dbReference>
<feature type="coiled-coil region" evidence="7">
    <location>
        <begin position="371"/>
        <end position="402"/>
    </location>
</feature>
<dbReference type="GO" id="GO:0005829">
    <property type="term" value="C:cytosol"/>
    <property type="evidence" value="ECO:0007669"/>
    <property type="project" value="TreeGrafter"/>
</dbReference>
<dbReference type="Gene3D" id="6.10.280.230">
    <property type="match status" value="1"/>
</dbReference>
<sequence length="915" mass="102964">MMGSLLLQGAGDSSCHQNQNNPINKLSRTFDKNNQLEHSFELKSRRTPIRTNNELIEQQLAQEKQQQELNNTNWSTAFLRSLPIQSFLHPDQSSSTNPQWHSEFANHHPADLGDQKLNLPPPVTNSNTLLGPSPALSHLQRLTPHHHHPYHHIQPAHPITQGSSYQHPHSIKTAPALDWDSVFLQYDEHHQSSEMLAGSGQAEEVEQYHQDNSLYVPRSHSPITSSSPDTLARTAATLLATVQNAQQQSQTLVENDQDASTTDKFNQSSFMEFMRQLRDGEVKVEGDKVVQQLAPVVRGEANSNSGHQSTIHSTGYLHEQNPNEFMSRAEYSQNGHSIGTPAHPAHLQPQQDQIHNDSSVSQLPAPDSEALKAYRDNLESRIHEMNALMEETDAELERTQYQAMMNAFQGDGGGISELDEILNAASEVGRPEGQTWTTTDTHVPGASESWTEEFDQTLPTIAAATAREVEDLDFDEMGMFGRPIHAREFELERLKRLQRAPSAQQQEWEKLQNDWENMANDLDELSLENVNSTTITPAMFLERLQSLQNQTGYIFQQANPQLFINQDLSAMRNTSKHHSSHQVWEDSTINNSSSSLESVLEKEREVLSDPESATAWYELGVKQQENEREELAIQALLQAIKIDPQLSDAILALAISYSNENRKTDAFNQIENWINVEISKVDKYREAQRISSTQTADDQHQIVDEEESTTTIKLKIKHGELTNKLIDLARLGGRKKDKASVDPDVQIALGVLFNSNDEFEKACDCFGAALAVRPLDPLLFNRLGATLANSGKPEEAIQYYNRAIELLPSYIRARYNLSISLINLGKYFESIKNLLDSLVIQHQGSSSSSVPLHPSGTDSLDQKQKSGVTSDVLWQTLEINCSLLKNHFLPDQDRLDLCFLHKDLDSLKQILHDFL</sequence>
<keyword evidence="4" id="KW-0677">Repeat</keyword>
<keyword evidence="10" id="KW-1185">Reference proteome</keyword>
<organism evidence="9 10">
    <name type="scientific">Puccinia striiformis f. sp. tritici PST-78</name>
    <dbReference type="NCBI Taxonomy" id="1165861"/>
    <lineage>
        <taxon>Eukaryota</taxon>
        <taxon>Fungi</taxon>
        <taxon>Dikarya</taxon>
        <taxon>Basidiomycota</taxon>
        <taxon>Pucciniomycotina</taxon>
        <taxon>Pucciniomycetes</taxon>
        <taxon>Pucciniales</taxon>
        <taxon>Pucciniaceae</taxon>
        <taxon>Puccinia</taxon>
    </lineage>
</organism>
<evidence type="ECO:0000256" key="8">
    <source>
        <dbReference type="SAM" id="MobiDB-lite"/>
    </source>
</evidence>
<dbReference type="Proteomes" id="UP000054564">
    <property type="component" value="Unassembled WGS sequence"/>
</dbReference>
<dbReference type="STRING" id="1165861.A0A0L0VQ91"/>
<dbReference type="AlphaFoldDB" id="A0A0L0VQ91"/>
<accession>A0A0L0VQ91</accession>
<dbReference type="Pfam" id="PF00515">
    <property type="entry name" value="TPR_1"/>
    <property type="match status" value="1"/>
</dbReference>
<evidence type="ECO:0000313" key="9">
    <source>
        <dbReference type="EMBL" id="KNF01439.1"/>
    </source>
</evidence>
<feature type="repeat" description="TPR" evidence="6">
    <location>
        <begin position="743"/>
        <end position="776"/>
    </location>
</feature>
<evidence type="ECO:0000256" key="3">
    <source>
        <dbReference type="ARBA" id="ARBA00022490"/>
    </source>
</evidence>
<name>A0A0L0VQ91_9BASI</name>
<dbReference type="GO" id="GO:0005778">
    <property type="term" value="C:peroxisomal membrane"/>
    <property type="evidence" value="ECO:0007669"/>
    <property type="project" value="TreeGrafter"/>
</dbReference>
<evidence type="ECO:0000256" key="2">
    <source>
        <dbReference type="ARBA" id="ARBA00005348"/>
    </source>
</evidence>
<evidence type="ECO:0000256" key="4">
    <source>
        <dbReference type="ARBA" id="ARBA00022737"/>
    </source>
</evidence>
<dbReference type="PANTHER" id="PTHR10130">
    <property type="entry name" value="PEROXISOMAL TARGETING SIGNAL 1 RECEPTOR PEX5"/>
    <property type="match status" value="1"/>
</dbReference>
<reference evidence="10" key="1">
    <citation type="submission" date="2014-03" db="EMBL/GenBank/DDBJ databases">
        <title>The Genome Sequence of Puccinia striiformis f. sp. tritici PST-78.</title>
        <authorList>
            <consortium name="The Broad Institute Genome Sequencing Platform"/>
            <person name="Cuomo C."/>
            <person name="Hulbert S."/>
            <person name="Chen X."/>
            <person name="Walker B."/>
            <person name="Young S.K."/>
            <person name="Zeng Q."/>
            <person name="Gargeya S."/>
            <person name="Fitzgerald M."/>
            <person name="Haas B."/>
            <person name="Abouelleil A."/>
            <person name="Alvarado L."/>
            <person name="Arachchi H.M."/>
            <person name="Berlin A.M."/>
            <person name="Chapman S.B."/>
            <person name="Goldberg J."/>
            <person name="Griggs A."/>
            <person name="Gujja S."/>
            <person name="Hansen M."/>
            <person name="Howarth C."/>
            <person name="Imamovic A."/>
            <person name="Larimer J."/>
            <person name="McCowan C."/>
            <person name="Montmayeur A."/>
            <person name="Murphy C."/>
            <person name="Neiman D."/>
            <person name="Pearson M."/>
            <person name="Priest M."/>
            <person name="Roberts A."/>
            <person name="Saif S."/>
            <person name="Shea T."/>
            <person name="Sisk P."/>
            <person name="Sykes S."/>
            <person name="Wortman J."/>
            <person name="Nusbaum C."/>
            <person name="Birren B."/>
        </authorList>
    </citation>
    <scope>NUCLEOTIDE SEQUENCE [LARGE SCALE GENOMIC DNA]</scope>
    <source>
        <strain evidence="10">race PST-78</strain>
    </source>
</reference>
<proteinExistence type="inferred from homology"/>
<gene>
    <name evidence="9" type="ORF">PSTG_05224</name>
</gene>
<comment type="similarity">
    <text evidence="2">Belongs to the peroxisomal targeting signal receptor family.</text>
</comment>
<dbReference type="GO" id="GO:0005052">
    <property type="term" value="F:peroxisome matrix targeting signal-1 binding"/>
    <property type="evidence" value="ECO:0007669"/>
    <property type="project" value="TreeGrafter"/>
</dbReference>
<dbReference type="GO" id="GO:0016560">
    <property type="term" value="P:protein import into peroxisome matrix, docking"/>
    <property type="evidence" value="ECO:0007669"/>
    <property type="project" value="TreeGrafter"/>
</dbReference>
<feature type="region of interest" description="Disordered" evidence="8">
    <location>
        <begin position="431"/>
        <end position="453"/>
    </location>
</feature>
<dbReference type="Pfam" id="PF13181">
    <property type="entry name" value="TPR_8"/>
    <property type="match status" value="1"/>
</dbReference>
<keyword evidence="3" id="KW-0963">Cytoplasm</keyword>
<protein>
    <submittedName>
        <fullName evidence="9">Uncharacterized protein</fullName>
    </submittedName>
</protein>
<comment type="subcellular location">
    <subcellularLocation>
        <location evidence="1">Cytoplasm</location>
    </subcellularLocation>
</comment>
<comment type="caution">
    <text evidence="9">The sequence shown here is derived from an EMBL/GenBank/DDBJ whole genome shotgun (WGS) entry which is preliminary data.</text>
</comment>
<feature type="region of interest" description="Disordered" evidence="8">
    <location>
        <begin position="8"/>
        <end position="30"/>
    </location>
</feature>
<feature type="repeat" description="TPR" evidence="6">
    <location>
        <begin position="777"/>
        <end position="810"/>
    </location>
</feature>
<dbReference type="SMART" id="SM00028">
    <property type="entry name" value="TPR"/>
    <property type="match status" value="4"/>
</dbReference>
<dbReference type="InterPro" id="IPR019734">
    <property type="entry name" value="TPR_rpt"/>
</dbReference>
<feature type="region of interest" description="Disordered" evidence="8">
    <location>
        <begin position="339"/>
        <end position="364"/>
    </location>
</feature>
<feature type="compositionally biased region" description="Basic and acidic residues" evidence="8">
    <location>
        <begin position="104"/>
        <end position="114"/>
    </location>
</feature>
<evidence type="ECO:0000256" key="7">
    <source>
        <dbReference type="SAM" id="Coils"/>
    </source>
</evidence>
<dbReference type="Gene3D" id="1.25.40.10">
    <property type="entry name" value="Tetratricopeptide repeat domain"/>
    <property type="match status" value="1"/>
</dbReference>
<evidence type="ECO:0000256" key="5">
    <source>
        <dbReference type="ARBA" id="ARBA00022803"/>
    </source>
</evidence>
<feature type="repeat" description="TPR" evidence="6">
    <location>
        <begin position="613"/>
        <end position="646"/>
    </location>
</feature>
<feature type="compositionally biased region" description="Polar residues" evidence="8">
    <location>
        <begin position="14"/>
        <end position="27"/>
    </location>
</feature>